<reference evidence="3 4" key="1">
    <citation type="submission" date="2016-10" db="EMBL/GenBank/DDBJ databases">
        <title>The genome of Paramicrosporidium saccamoebae is the missing link in understanding Cryptomycota and Microsporidia evolution.</title>
        <authorList>
            <person name="Quandt C.A."/>
            <person name="Beaudet D."/>
            <person name="Corsaro D."/>
            <person name="Michel R."/>
            <person name="Corradi N."/>
            <person name="James T."/>
        </authorList>
    </citation>
    <scope>NUCLEOTIDE SEQUENCE [LARGE SCALE GENOMIC DNA]</scope>
    <source>
        <strain evidence="3 4">KSL3</strain>
    </source>
</reference>
<protein>
    <submittedName>
        <fullName evidence="3">Uncharacterized protein</fullName>
    </submittedName>
</protein>
<feature type="region of interest" description="Disordered" evidence="1">
    <location>
        <begin position="659"/>
        <end position="713"/>
    </location>
</feature>
<feature type="compositionally biased region" description="Low complexity" evidence="1">
    <location>
        <begin position="672"/>
        <end position="713"/>
    </location>
</feature>
<accession>A0A2H9TIY8</accession>
<feature type="chain" id="PRO_5014174723" evidence="2">
    <location>
        <begin position="20"/>
        <end position="713"/>
    </location>
</feature>
<feature type="signal peptide" evidence="2">
    <location>
        <begin position="1"/>
        <end position="19"/>
    </location>
</feature>
<evidence type="ECO:0000256" key="2">
    <source>
        <dbReference type="SAM" id="SignalP"/>
    </source>
</evidence>
<keyword evidence="2" id="KW-0732">Signal</keyword>
<feature type="compositionally biased region" description="Basic and acidic residues" evidence="1">
    <location>
        <begin position="659"/>
        <end position="671"/>
    </location>
</feature>
<dbReference type="EMBL" id="MTSL01000165">
    <property type="protein sequence ID" value="PJF17705.1"/>
    <property type="molecule type" value="Genomic_DNA"/>
</dbReference>
<organism evidence="3 4">
    <name type="scientific">Paramicrosporidium saccamoebae</name>
    <dbReference type="NCBI Taxonomy" id="1246581"/>
    <lineage>
        <taxon>Eukaryota</taxon>
        <taxon>Fungi</taxon>
        <taxon>Fungi incertae sedis</taxon>
        <taxon>Cryptomycota</taxon>
        <taxon>Cryptomycota incertae sedis</taxon>
        <taxon>Paramicrosporidium</taxon>
    </lineage>
</organism>
<sequence length="713" mass="77891">MKLAGAFFVFACYLGSIQAGGPSCQTLISIIENADGNVRVLDRIKAASGLMTPKCVGELTDTGSHDTLNEFLAMRTRLWTAGTKLNEIPEGRVPHRVKPLWYAVKSSLSPFARVKSADQLRYLFNQANKIKLLLDQFGEHEEKVDFFAVELLGNVDKCIDFEVLYPQDTIPIILDMAEGPRANVESVIETARKGVLVEFTSIPKAKQGHTLAGSLGGVGALLQGADRHKMQQVRERDQLDMDNRSVPVGLKKSDDTIEVPDPANPGKNVWIPCSSVVALDIKSEAVKVKTMKSVCFNELSNKTLDALTPDDVAGVPDKHFGAMNYRTIRRLFVKGKLANISKARFAEIGKNDPLVCTAFTEDYASRINDFKDVSLSADCLLAAPGWAYLVRKMGRLTPTEFFEKIDPKAIVDNLEIVAAENQITSTQWKKVGEDMCAYLKPGMIEAYPNLQGSLPDSCFDLNPGLIIAGSTSVARRHKEAYLTRLVKSKNPVGVTAEVFNEVVKMKEKELGELTDEWCQLIEQSASKLDKKLSVLFKCSGFAFKNITDVQLEHLARQPSFCEMMRPDIVTAIGSDRFFEKVNNKCVPQLDASVMGLMTESLDIEEFPWKSVSEQQLVSLSGAVIVKALSKLPPSAVKNLSESQELAIEMDSDAKKIYDELKAKQKPADAKPESASADAKSEAAPEGAKPATAPADAPTVTPVATPAVTPAATS</sequence>
<dbReference type="Proteomes" id="UP000240830">
    <property type="component" value="Unassembled WGS sequence"/>
</dbReference>
<name>A0A2H9TIY8_9FUNG</name>
<evidence type="ECO:0000313" key="3">
    <source>
        <dbReference type="EMBL" id="PJF17705.1"/>
    </source>
</evidence>
<gene>
    <name evidence="3" type="ORF">PSACC_02483</name>
</gene>
<keyword evidence="4" id="KW-1185">Reference proteome</keyword>
<comment type="caution">
    <text evidence="3">The sequence shown here is derived from an EMBL/GenBank/DDBJ whole genome shotgun (WGS) entry which is preliminary data.</text>
</comment>
<dbReference type="AlphaFoldDB" id="A0A2H9TIY8"/>
<evidence type="ECO:0000313" key="4">
    <source>
        <dbReference type="Proteomes" id="UP000240830"/>
    </source>
</evidence>
<proteinExistence type="predicted"/>
<evidence type="ECO:0000256" key="1">
    <source>
        <dbReference type="SAM" id="MobiDB-lite"/>
    </source>
</evidence>